<gene>
    <name evidence="9" type="primary">betC_19</name>
    <name evidence="9" type="ORF">SV7mr_40270</name>
</gene>
<dbReference type="AlphaFoldDB" id="A0A517SZN9"/>
<dbReference type="InterPro" id="IPR017850">
    <property type="entry name" value="Alkaline_phosphatase_core_sf"/>
</dbReference>
<dbReference type="Pfam" id="PF00884">
    <property type="entry name" value="Sulfatase"/>
    <property type="match status" value="1"/>
</dbReference>
<dbReference type="Gene3D" id="3.40.720.10">
    <property type="entry name" value="Alkaline Phosphatase, subunit A"/>
    <property type="match status" value="1"/>
</dbReference>
<keyword evidence="6" id="KW-0106">Calcium</keyword>
<dbReference type="EC" id="3.1.6.6" evidence="9"/>
<evidence type="ECO:0000259" key="7">
    <source>
        <dbReference type="Pfam" id="PF00884"/>
    </source>
</evidence>
<evidence type="ECO:0000256" key="1">
    <source>
        <dbReference type="ARBA" id="ARBA00001913"/>
    </source>
</evidence>
<dbReference type="PANTHER" id="PTHR45953:SF1">
    <property type="entry name" value="IDURONATE 2-SULFATASE"/>
    <property type="match status" value="1"/>
</dbReference>
<evidence type="ECO:0000256" key="6">
    <source>
        <dbReference type="ARBA" id="ARBA00022837"/>
    </source>
</evidence>
<proteinExistence type="inferred from homology"/>
<dbReference type="OrthoDB" id="9803751at2"/>
<dbReference type="GO" id="GO:0047753">
    <property type="term" value="F:choline-sulfatase activity"/>
    <property type="evidence" value="ECO:0007669"/>
    <property type="project" value="UniProtKB-EC"/>
</dbReference>
<dbReference type="SUPFAM" id="SSF53649">
    <property type="entry name" value="Alkaline phosphatase-like"/>
    <property type="match status" value="1"/>
</dbReference>
<dbReference type="PANTHER" id="PTHR45953">
    <property type="entry name" value="IDURONATE 2-SULFATASE"/>
    <property type="match status" value="1"/>
</dbReference>
<feature type="domain" description="Sulfatase N-terminal" evidence="7">
    <location>
        <begin position="34"/>
        <end position="417"/>
    </location>
</feature>
<keyword evidence="10" id="KW-1185">Reference proteome</keyword>
<dbReference type="InterPro" id="IPR010496">
    <property type="entry name" value="AL/BT2_dom"/>
</dbReference>
<reference evidence="9 10" key="1">
    <citation type="submission" date="2019-02" db="EMBL/GenBank/DDBJ databases">
        <title>Deep-cultivation of Planctomycetes and their phenomic and genomic characterization uncovers novel biology.</title>
        <authorList>
            <person name="Wiegand S."/>
            <person name="Jogler M."/>
            <person name="Boedeker C."/>
            <person name="Pinto D."/>
            <person name="Vollmers J."/>
            <person name="Rivas-Marin E."/>
            <person name="Kohn T."/>
            <person name="Peeters S.H."/>
            <person name="Heuer A."/>
            <person name="Rast P."/>
            <person name="Oberbeckmann S."/>
            <person name="Bunk B."/>
            <person name="Jeske O."/>
            <person name="Meyerdierks A."/>
            <person name="Storesund J.E."/>
            <person name="Kallscheuer N."/>
            <person name="Luecker S."/>
            <person name="Lage O.M."/>
            <person name="Pohl T."/>
            <person name="Merkel B.J."/>
            <person name="Hornburger P."/>
            <person name="Mueller R.-W."/>
            <person name="Bruemmer F."/>
            <person name="Labrenz M."/>
            <person name="Spormann A.M."/>
            <person name="Op den Camp H."/>
            <person name="Overmann J."/>
            <person name="Amann R."/>
            <person name="Jetten M.S.M."/>
            <person name="Mascher T."/>
            <person name="Medema M.H."/>
            <person name="Devos D.P."/>
            <person name="Kaster A.-K."/>
            <person name="Ovreas L."/>
            <person name="Rohde M."/>
            <person name="Galperin M.Y."/>
            <person name="Jogler C."/>
        </authorList>
    </citation>
    <scope>NUCLEOTIDE SEQUENCE [LARGE SCALE GENOMIC DNA]</scope>
    <source>
        <strain evidence="9 10">SV_7m_r</strain>
    </source>
</reference>
<comment type="cofactor">
    <cofactor evidence="1">
        <name>Ca(2+)</name>
        <dbReference type="ChEBI" id="CHEBI:29108"/>
    </cofactor>
</comment>
<dbReference type="InterPro" id="IPR035874">
    <property type="entry name" value="IDS"/>
</dbReference>
<evidence type="ECO:0000256" key="5">
    <source>
        <dbReference type="ARBA" id="ARBA00022801"/>
    </source>
</evidence>
<evidence type="ECO:0000256" key="3">
    <source>
        <dbReference type="ARBA" id="ARBA00022723"/>
    </source>
</evidence>
<dbReference type="Pfam" id="PF06439">
    <property type="entry name" value="3keto-disac_hyd"/>
    <property type="match status" value="1"/>
</dbReference>
<name>A0A517SZN9_9BACT</name>
<keyword evidence="5 9" id="KW-0378">Hydrolase</keyword>
<dbReference type="GO" id="GO:0005737">
    <property type="term" value="C:cytoplasm"/>
    <property type="evidence" value="ECO:0007669"/>
    <property type="project" value="TreeGrafter"/>
</dbReference>
<evidence type="ECO:0000256" key="2">
    <source>
        <dbReference type="ARBA" id="ARBA00008779"/>
    </source>
</evidence>
<evidence type="ECO:0000313" key="9">
    <source>
        <dbReference type="EMBL" id="QDT61491.1"/>
    </source>
</evidence>
<dbReference type="GO" id="GO:0004423">
    <property type="term" value="F:iduronate-2-sulfatase activity"/>
    <property type="evidence" value="ECO:0007669"/>
    <property type="project" value="InterPro"/>
</dbReference>
<dbReference type="InterPro" id="IPR000917">
    <property type="entry name" value="Sulfatase_N"/>
</dbReference>
<evidence type="ECO:0000256" key="4">
    <source>
        <dbReference type="ARBA" id="ARBA00022729"/>
    </source>
</evidence>
<comment type="similarity">
    <text evidence="2">Belongs to the sulfatase family.</text>
</comment>
<accession>A0A517SZN9</accession>
<dbReference type="RefSeq" id="WP_145275611.1">
    <property type="nucleotide sequence ID" value="NZ_CP036272.1"/>
</dbReference>
<dbReference type="GO" id="GO:0046872">
    <property type="term" value="F:metal ion binding"/>
    <property type="evidence" value="ECO:0007669"/>
    <property type="project" value="UniProtKB-KW"/>
</dbReference>
<dbReference type="CDD" id="cd16030">
    <property type="entry name" value="iduronate-2-sulfatase"/>
    <property type="match status" value="1"/>
</dbReference>
<dbReference type="EMBL" id="CP036272">
    <property type="protein sequence ID" value="QDT61491.1"/>
    <property type="molecule type" value="Genomic_DNA"/>
</dbReference>
<dbReference type="Proteomes" id="UP000315003">
    <property type="component" value="Chromosome"/>
</dbReference>
<keyword evidence="4" id="KW-0732">Signal</keyword>
<feature type="domain" description="3-keto-alpha-glucoside-1,2-lyase/3-keto-2-hydroxy-glucal hydratase" evidence="8">
    <location>
        <begin position="560"/>
        <end position="691"/>
    </location>
</feature>
<dbReference type="Gene3D" id="2.60.120.560">
    <property type="entry name" value="Exo-inulinase, domain 1"/>
    <property type="match status" value="1"/>
</dbReference>
<sequence>MTYFGMRSATFILFLVGLMMVAQGHSAKAQQARPNVLFIIVDDLNDLPLQPDGKPLVPTPNFDRLAARGVTFTNAHCNDPICAPSRSSMLFGLYPQTSSLYWFENWRQNEVLRSSVSLTRHLRDGGYDVFGTGKIYHGNQDDQVYKRQGPRGNIGPWPWDGRPENKRGYIPHPDQLFLYDVDPYMDYKWEHTFGPLSQIPHYPKDEANGVPGYKGWTLSGKPWRYQSDDDRDLMPDEMVVRWSANVLAEKHERPFALFTGLVRTHTPLYAPQKYFDRFPIDEIKLPAALENDLADTAPTLGDQSLYGFRRYQMLHKHPEHPDLYKQWLQAYMACVAFIDDQVGEVLDALDRSPYRDNTVVFLTSDHGFHMGEKENLYKQTLWDGATKIPLIVAGLNGMPQGVKCDQPVSLIDVYPTFNQICQLPTEPNKSGNGYPLDGHSLVPLLKEPQGKWDGPSVAITALPGKDHSQHTKFGGTLYPHFSVRSKQFRYSLTSTGQEELYDFGSDPYESKNLASDPGYVAVKAELREQLIELRDGDRWQSLDQLSDWVWGAKKGGANELAGLLSFRGHQSFYLSTAQTLQDFELAFEFQSSARQPLLLSYHAKLDGNQVNGPSVSLHPTASNQAGRLVQLREQGWNHCRVRVFGDRCQVWLNHQVLYDLAAPEVKGSGKVGFSVPGAAQPELELRNIRLR</sequence>
<evidence type="ECO:0000259" key="8">
    <source>
        <dbReference type="Pfam" id="PF06439"/>
    </source>
</evidence>
<evidence type="ECO:0000313" key="10">
    <source>
        <dbReference type="Proteomes" id="UP000315003"/>
    </source>
</evidence>
<organism evidence="9 10">
    <name type="scientific">Stieleria bergensis</name>
    <dbReference type="NCBI Taxonomy" id="2528025"/>
    <lineage>
        <taxon>Bacteria</taxon>
        <taxon>Pseudomonadati</taxon>
        <taxon>Planctomycetota</taxon>
        <taxon>Planctomycetia</taxon>
        <taxon>Pirellulales</taxon>
        <taxon>Pirellulaceae</taxon>
        <taxon>Stieleria</taxon>
    </lineage>
</organism>
<keyword evidence="3" id="KW-0479">Metal-binding</keyword>
<protein>
    <submittedName>
        <fullName evidence="9">Choline-sulfatase</fullName>
        <ecNumber evidence="9">3.1.6.6</ecNumber>
    </submittedName>
</protein>